<dbReference type="AlphaFoldDB" id="A0A9X9S3I3"/>
<dbReference type="GeneID" id="76835790"/>
<proteinExistence type="predicted"/>
<evidence type="ECO:0000259" key="1">
    <source>
        <dbReference type="Pfam" id="PF08350"/>
    </source>
</evidence>
<dbReference type="KEGG" id="mou:OU421_11770"/>
<dbReference type="InterPro" id="IPR013561">
    <property type="entry name" value="FilR1_middle_dom"/>
</dbReference>
<dbReference type="InterPro" id="IPR036390">
    <property type="entry name" value="WH_DNA-bd_sf"/>
</dbReference>
<keyword evidence="3" id="KW-1185">Reference proteome</keyword>
<dbReference type="PIRSF" id="PIRSF006692">
    <property type="entry name" value="TF_HTH_AF0396_prd"/>
    <property type="match status" value="1"/>
</dbReference>
<protein>
    <submittedName>
        <fullName evidence="2">DUF1724 domain-containing protein</fullName>
    </submittedName>
</protein>
<dbReference type="InterPro" id="IPR016490">
    <property type="entry name" value="Tscrpt_reg_HTH_AF0396-typ3"/>
</dbReference>
<dbReference type="RefSeq" id="WP_268186296.1">
    <property type="nucleotide sequence ID" value="NZ_CP113361.1"/>
</dbReference>
<dbReference type="SUPFAM" id="SSF46785">
    <property type="entry name" value="Winged helix' DNA-binding domain"/>
    <property type="match status" value="1"/>
</dbReference>
<evidence type="ECO:0000313" key="3">
    <source>
        <dbReference type="Proteomes" id="UP001163096"/>
    </source>
</evidence>
<feature type="domain" description="Methanogenesis regulatory protein FilR1 middle" evidence="1">
    <location>
        <begin position="134"/>
        <end position="263"/>
    </location>
</feature>
<reference evidence="2" key="1">
    <citation type="submission" date="2022-11" db="EMBL/GenBank/DDBJ databases">
        <title>Complete genome sequence of Methanogenium organophilum DSM 3596.</title>
        <authorList>
            <person name="Chen S.-C."/>
            <person name="Lai S.-J."/>
            <person name="You Y.-T."/>
        </authorList>
    </citation>
    <scope>NUCLEOTIDE SEQUENCE</scope>
    <source>
        <strain evidence="2">DSM 3596</strain>
    </source>
</reference>
<dbReference type="Proteomes" id="UP001163096">
    <property type="component" value="Chromosome"/>
</dbReference>
<organism evidence="2 3">
    <name type="scientific">Methanogenium organophilum</name>
    <dbReference type="NCBI Taxonomy" id="2199"/>
    <lineage>
        <taxon>Archaea</taxon>
        <taxon>Methanobacteriati</taxon>
        <taxon>Methanobacteriota</taxon>
        <taxon>Stenosarchaea group</taxon>
        <taxon>Methanomicrobia</taxon>
        <taxon>Methanomicrobiales</taxon>
        <taxon>Methanomicrobiaceae</taxon>
        <taxon>Methanogenium</taxon>
    </lineage>
</organism>
<dbReference type="Pfam" id="PF08350">
    <property type="entry name" value="FilR1_middle"/>
    <property type="match status" value="1"/>
</dbReference>
<evidence type="ECO:0000313" key="2">
    <source>
        <dbReference type="EMBL" id="WAI01082.1"/>
    </source>
</evidence>
<accession>A0A9X9S3I3</accession>
<gene>
    <name evidence="2" type="ORF">OU421_11770</name>
</gene>
<dbReference type="EMBL" id="CP113361">
    <property type="protein sequence ID" value="WAI01082.1"/>
    <property type="molecule type" value="Genomic_DNA"/>
</dbReference>
<sequence>MDTLEIFNTYQDGIQKLFRSRLLLQIMISLSEGGKTLAKLRDVTDTTSQTLLPKIRFLEGVHYIHYRDDAYYLTPQGKVISSQVQDHIRAGYLFSKNPKFWSTHYLEVLPAPFLRDIGDLYNSTIVETSNTDIFSVLECFFEMIADAERISVVSSFMSHNHADALITKVKEGVHVEMVVNSEIAEELRKEPFLSKIKEIEGYNHFRVYVAPMPLYIGLTVTNATLSFGLCRNDDFKYDISSDLIATDSPALAWGDRLFSYYREISEEFTII</sequence>
<name>A0A9X9S3I3_METOG</name>